<dbReference type="Pfam" id="PF00929">
    <property type="entry name" value="RNase_T"/>
    <property type="match status" value="1"/>
</dbReference>
<dbReference type="InterPro" id="IPR058561">
    <property type="entry name" value="Exonuc_1_C"/>
</dbReference>
<keyword evidence="5" id="KW-0479">Metal-binding</keyword>
<dbReference type="EC" id="3.1.11.1" evidence="3"/>
<evidence type="ECO:0000256" key="3">
    <source>
        <dbReference type="ARBA" id="ARBA00012108"/>
    </source>
</evidence>
<evidence type="ECO:0000259" key="13">
    <source>
        <dbReference type="PROSITE" id="PS51784"/>
    </source>
</evidence>
<dbReference type="InterPro" id="IPR034747">
    <property type="entry name" value="EXOI_SH3"/>
</dbReference>
<evidence type="ECO:0000256" key="11">
    <source>
        <dbReference type="ARBA" id="ARBA00031220"/>
    </source>
</evidence>
<dbReference type="Gene3D" id="3.30.420.10">
    <property type="entry name" value="Ribonuclease H-like superfamily/Ribonuclease H"/>
    <property type="match status" value="1"/>
</dbReference>
<dbReference type="InterPro" id="IPR012337">
    <property type="entry name" value="RNaseH-like_sf"/>
</dbReference>
<evidence type="ECO:0000313" key="15">
    <source>
        <dbReference type="EMBL" id="RYC72817.1"/>
    </source>
</evidence>
<comment type="caution">
    <text evidence="15">The sequence shown here is derived from an EMBL/GenBank/DDBJ whole genome shotgun (WGS) entry which is preliminary data.</text>
</comment>
<dbReference type="InterPro" id="IPR023607">
    <property type="entry name" value="Exodeoxyribonuclease_I"/>
</dbReference>
<protein>
    <recommendedName>
        <fullName evidence="4">Exodeoxyribonuclease I</fullName>
        <ecNumber evidence="3">3.1.11.1</ecNumber>
    </recommendedName>
    <alternativeName>
        <fullName evidence="11">DNA deoxyribophosphodiesterase</fullName>
    </alternativeName>
</protein>
<feature type="domain" description="ExoI SH3-like" evidence="13">
    <location>
        <begin position="200"/>
        <end position="353"/>
    </location>
</feature>
<dbReference type="NCBIfam" id="NF008746">
    <property type="entry name" value="PRK11779.1"/>
    <property type="match status" value="1"/>
</dbReference>
<keyword evidence="8" id="KW-0460">Magnesium</keyword>
<organism evidence="15 16">
    <name type="scientific">Candidatus Nanogingivalis gingivitcus</name>
    <dbReference type="NCBI Taxonomy" id="2171992"/>
    <lineage>
        <taxon>Bacteria</taxon>
        <taxon>Candidatus Saccharimonadota</taxon>
        <taxon>Candidatus Nanosyncoccalia</taxon>
        <taxon>Candidatus Nanogingivales</taxon>
        <taxon>Candidatus Nanogingivalaceae</taxon>
        <taxon>Candidatus Nanogingivalis</taxon>
    </lineage>
</organism>
<name>A0ABY0FIQ6_9BACT</name>
<dbReference type="SUPFAM" id="SSF53098">
    <property type="entry name" value="Ribonuclease H-like"/>
    <property type="match status" value="1"/>
</dbReference>
<dbReference type="Pfam" id="PF08411">
    <property type="entry name" value="ExoI_SH3"/>
    <property type="match status" value="1"/>
</dbReference>
<comment type="catalytic activity">
    <reaction evidence="1">
        <text>Exonucleolytic cleavage in the 3'- to 5'-direction to yield nucleoside 5'-phosphates.</text>
        <dbReference type="EC" id="3.1.11.1"/>
    </reaction>
</comment>
<evidence type="ECO:0000256" key="6">
    <source>
        <dbReference type="ARBA" id="ARBA00022763"/>
    </source>
</evidence>
<dbReference type="InterPro" id="IPR013520">
    <property type="entry name" value="Ribonucl_H"/>
</dbReference>
<evidence type="ECO:0000256" key="1">
    <source>
        <dbReference type="ARBA" id="ARBA00000563"/>
    </source>
</evidence>
<keyword evidence="7 15" id="KW-0378">Hydrolase</keyword>
<dbReference type="GO" id="GO:0008310">
    <property type="term" value="F:single-stranded DNA 3'-5' DNA exonuclease activity"/>
    <property type="evidence" value="ECO:0007669"/>
    <property type="project" value="UniProtKB-EC"/>
</dbReference>
<keyword evidence="10" id="KW-0234">DNA repair</keyword>
<feature type="domain" description="ExoI C-terminal" evidence="14">
    <location>
        <begin position="362"/>
        <end position="477"/>
    </location>
</feature>
<keyword evidence="6" id="KW-0227">DNA damage</keyword>
<comment type="cofactor">
    <cofactor evidence="2">
        <name>Mg(2+)</name>
        <dbReference type="ChEBI" id="CHEBI:18420"/>
    </cofactor>
</comment>
<reference evidence="15 16" key="1">
    <citation type="journal article" date="2018" name="bioRxiv">
        <title>Evidence of independent acquisition and adaption of ultra-small bacteria to human hosts across the highly diverse yet reduced genomes of the phylum Saccharibacteria.</title>
        <authorList>
            <person name="McLean J.S."/>
            <person name="Bor B."/>
            <person name="To T.T."/>
            <person name="Liu Q."/>
            <person name="Kearns K.A."/>
            <person name="Solden L.M."/>
            <person name="Wrighton K.C."/>
            <person name="He X."/>
            <person name="Shi W."/>
        </authorList>
    </citation>
    <scope>NUCLEOTIDE SEQUENCE [LARGE SCALE GENOMIC DNA]</scope>
    <source>
        <strain evidence="15 16">TM7_CMJM_G6_1_HOT_870</strain>
    </source>
</reference>
<evidence type="ECO:0000256" key="8">
    <source>
        <dbReference type="ARBA" id="ARBA00022842"/>
    </source>
</evidence>
<dbReference type="CDD" id="cd06138">
    <property type="entry name" value="ExoI_N"/>
    <property type="match status" value="1"/>
</dbReference>
<comment type="subunit">
    <text evidence="12">Monomer. Interacts with ssb (via C-terminus); this interaction stimulates the exonuclease activity by recruiting the enzyme to its substrate.</text>
</comment>
<keyword evidence="9" id="KW-0238">DNA-binding</keyword>
<evidence type="ECO:0000256" key="9">
    <source>
        <dbReference type="ARBA" id="ARBA00023125"/>
    </source>
</evidence>
<evidence type="ECO:0000259" key="14">
    <source>
        <dbReference type="PROSITE" id="PS51785"/>
    </source>
</evidence>
<gene>
    <name evidence="15" type="primary">sbcB</name>
    <name evidence="15" type="ORF">G6CMJM_00151</name>
</gene>
<dbReference type="PROSITE" id="PS51785">
    <property type="entry name" value="EXOI_C"/>
    <property type="match status" value="1"/>
</dbReference>
<evidence type="ECO:0000256" key="7">
    <source>
        <dbReference type="ARBA" id="ARBA00022801"/>
    </source>
</evidence>
<dbReference type="SMART" id="SM00479">
    <property type="entry name" value="EXOIII"/>
    <property type="match status" value="1"/>
</dbReference>
<proteinExistence type="predicted"/>
<evidence type="ECO:0000256" key="2">
    <source>
        <dbReference type="ARBA" id="ARBA00001946"/>
    </source>
</evidence>
<dbReference type="PIRSF" id="PIRSF000977">
    <property type="entry name" value="Exodeoxyribonuclease_I"/>
    <property type="match status" value="1"/>
</dbReference>
<evidence type="ECO:0000256" key="12">
    <source>
        <dbReference type="ARBA" id="ARBA00046792"/>
    </source>
</evidence>
<sequence length="481" mass="56714">MKTFFFYDLETSGFSPRDDRIMQFAGQRTDLELNPIGDPINILVKLNDDVLPSPSALMVTKISPQKTVQEGYSEAEFAKLCQESFFTEDTIAIGYNNIRFDDEHMRYLFWRNFYDPYEWQWKDGRSRWDMLDVVRMVRALRPEGINWPFKLNEETGEEIAINKLELLTKENGIEHENAHDALADVVGLIEVTKLIKQKQPQIFNYLLKMRQKTNVQKIVNLEDPKPFVYSSGRYLAKYQKTTVAFPIAPAKNKNVIVWDLRVDPTPYIDWDFQKIAENITATWEERQKENFVPLPIKTLQYNRCPAVALTDVLTKDNWQMLELSPEIITKHIQLLANNPHLVTNIMTALEQKESFYSENEARNKNVEARLYDSFIDNKDKIRIEAVRNAGARELADFNPEFNDERLPELLLHYKARSFNKTLTIEEKEKWEKYRVENIQRMLPNFKKELVEVSNRENLTTEQKYILEEINLWLENILPDNI</sequence>
<evidence type="ECO:0000256" key="10">
    <source>
        <dbReference type="ARBA" id="ARBA00023204"/>
    </source>
</evidence>
<evidence type="ECO:0000256" key="4">
    <source>
        <dbReference type="ARBA" id="ARBA00019900"/>
    </source>
</evidence>
<dbReference type="Pfam" id="PF26016">
    <property type="entry name" value="ExoI_C"/>
    <property type="match status" value="1"/>
</dbReference>
<dbReference type="Gene3D" id="1.20.1280.70">
    <property type="entry name" value="Exonuclease ExoI, domain 3"/>
    <property type="match status" value="1"/>
</dbReference>
<keyword evidence="16" id="KW-1185">Reference proteome</keyword>
<evidence type="ECO:0000256" key="5">
    <source>
        <dbReference type="ARBA" id="ARBA00022723"/>
    </source>
</evidence>
<accession>A0ABY0FIQ6</accession>
<dbReference type="InterPro" id="IPR036397">
    <property type="entry name" value="RNaseH_sf"/>
</dbReference>
<dbReference type="Proteomes" id="UP001190925">
    <property type="component" value="Unassembled WGS sequence"/>
</dbReference>
<reference evidence="15 16" key="2">
    <citation type="journal article" date="2020" name="Cell Rep.">
        <title>Acquisition and Adaptation of Ultra-small Parasitic Reduced Genome Bacteria to Mammalian Hosts.</title>
        <authorList>
            <person name="McLean J.S."/>
            <person name="Bor B."/>
            <person name="Kerns K.A."/>
            <person name="Liu Q."/>
            <person name="To T.T."/>
            <person name="Solden L."/>
            <person name="Hendrickson E.L."/>
            <person name="Wrighton K."/>
            <person name="Shi W."/>
            <person name="He X."/>
        </authorList>
    </citation>
    <scope>NUCLEOTIDE SEQUENCE [LARGE SCALE GENOMIC DNA]</scope>
    <source>
        <strain evidence="15 16">TM7_CMJM_G6_1_HOT_870</strain>
    </source>
</reference>
<dbReference type="InterPro" id="IPR038649">
    <property type="entry name" value="EXOI_SH3_sf"/>
</dbReference>
<dbReference type="InterPro" id="IPR013620">
    <property type="entry name" value="Exonuc_1_SH3"/>
</dbReference>
<dbReference type="RefSeq" id="WP_129718578.1">
    <property type="nucleotide sequence ID" value="NZ_PRLK01000002.1"/>
</dbReference>
<evidence type="ECO:0000313" key="16">
    <source>
        <dbReference type="Proteomes" id="UP001190925"/>
    </source>
</evidence>
<dbReference type="PROSITE" id="PS51784">
    <property type="entry name" value="EXOI_SH3"/>
    <property type="match status" value="1"/>
</dbReference>
<dbReference type="EMBL" id="PRLK01000002">
    <property type="protein sequence ID" value="RYC72817.1"/>
    <property type="molecule type" value="Genomic_DNA"/>
</dbReference>
<dbReference type="Gene3D" id="3.30.1520.20">
    <property type="entry name" value="Exonuclease ExoI, domain 2"/>
    <property type="match status" value="1"/>
</dbReference>